<dbReference type="OrthoDB" id="5835829at2759"/>
<keyword evidence="1" id="KW-0808">Transferase</keyword>
<organism evidence="2 3">
    <name type="scientific">Turnera subulata</name>
    <dbReference type="NCBI Taxonomy" id="218843"/>
    <lineage>
        <taxon>Eukaryota</taxon>
        <taxon>Viridiplantae</taxon>
        <taxon>Streptophyta</taxon>
        <taxon>Embryophyta</taxon>
        <taxon>Tracheophyta</taxon>
        <taxon>Spermatophyta</taxon>
        <taxon>Magnoliopsida</taxon>
        <taxon>eudicotyledons</taxon>
        <taxon>Gunneridae</taxon>
        <taxon>Pentapetalae</taxon>
        <taxon>rosids</taxon>
        <taxon>fabids</taxon>
        <taxon>Malpighiales</taxon>
        <taxon>Passifloraceae</taxon>
        <taxon>Turnera</taxon>
    </lineage>
</organism>
<name>A0A9Q0FQC2_9ROSI</name>
<proteinExistence type="predicted"/>
<comment type="caution">
    <text evidence="2">The sequence shown here is derived from an EMBL/GenBank/DDBJ whole genome shotgun (WGS) entry which is preliminary data.</text>
</comment>
<dbReference type="PANTHER" id="PTHR48046">
    <property type="entry name" value="UDP-GLYCOSYLTRANSFERASE 72E1"/>
    <property type="match status" value="1"/>
</dbReference>
<dbReference type="SUPFAM" id="SSF53756">
    <property type="entry name" value="UDP-Glycosyltransferase/glycogen phosphorylase"/>
    <property type="match status" value="1"/>
</dbReference>
<reference evidence="2" key="1">
    <citation type="submission" date="2022-02" db="EMBL/GenBank/DDBJ databases">
        <authorList>
            <person name="Henning P.M."/>
            <person name="McCubbin A.G."/>
            <person name="Shore J.S."/>
        </authorList>
    </citation>
    <scope>NUCLEOTIDE SEQUENCE</scope>
    <source>
        <strain evidence="2">F60SS</strain>
        <tissue evidence="2">Leaves</tissue>
    </source>
</reference>
<keyword evidence="1" id="KW-0328">Glycosyltransferase</keyword>
<dbReference type="PANTHER" id="PTHR48046:SF1">
    <property type="entry name" value="GLYCOSYLTRANSFERASE-RELATED"/>
    <property type="match status" value="1"/>
</dbReference>
<evidence type="ECO:0000313" key="3">
    <source>
        <dbReference type="Proteomes" id="UP001141552"/>
    </source>
</evidence>
<keyword evidence="3" id="KW-1185">Reference proteome</keyword>
<sequence length="84" mass="9420">MIAWPMYADERTNATLLVEELGMAVRPKVLPTKAVVLRKEIAEMIRKIMVDEEGTNIRKQAAELKCKRAVKALIKALKEKTLGG</sequence>
<dbReference type="EMBL" id="JAKUCV010004324">
    <property type="protein sequence ID" value="KAJ4835720.1"/>
    <property type="molecule type" value="Genomic_DNA"/>
</dbReference>
<protein>
    <submittedName>
        <fullName evidence="2">Anthocyanidin 3-O-glucosyltransferase 5</fullName>
    </submittedName>
</protein>
<reference evidence="2" key="2">
    <citation type="journal article" date="2023" name="Plants (Basel)">
        <title>Annotation of the Turnera subulata (Passifloraceae) Draft Genome Reveals the S-Locus Evolved after the Divergence of Turneroideae from Passifloroideae in a Stepwise Manner.</title>
        <authorList>
            <person name="Henning P.M."/>
            <person name="Roalson E.H."/>
            <person name="Mir W."/>
            <person name="McCubbin A.G."/>
            <person name="Shore J.S."/>
        </authorList>
    </citation>
    <scope>NUCLEOTIDE SEQUENCE</scope>
    <source>
        <strain evidence="2">F60SS</strain>
    </source>
</reference>
<evidence type="ECO:0000313" key="2">
    <source>
        <dbReference type="EMBL" id="KAJ4835720.1"/>
    </source>
</evidence>
<evidence type="ECO:0000256" key="1">
    <source>
        <dbReference type="ARBA" id="ARBA00022676"/>
    </source>
</evidence>
<gene>
    <name evidence="2" type="primary">GT5_2</name>
    <name evidence="2" type="ORF">Tsubulata_021728</name>
</gene>
<accession>A0A9Q0FQC2</accession>
<dbReference type="Gene3D" id="3.40.50.2000">
    <property type="entry name" value="Glycogen Phosphorylase B"/>
    <property type="match status" value="1"/>
</dbReference>
<dbReference type="GO" id="GO:0016757">
    <property type="term" value="F:glycosyltransferase activity"/>
    <property type="evidence" value="ECO:0007669"/>
    <property type="project" value="UniProtKB-KW"/>
</dbReference>
<dbReference type="AlphaFoldDB" id="A0A9Q0FQC2"/>
<dbReference type="Proteomes" id="UP001141552">
    <property type="component" value="Unassembled WGS sequence"/>
</dbReference>